<organism evidence="1 2">
    <name type="scientific">Acrobeloides nanus</name>
    <dbReference type="NCBI Taxonomy" id="290746"/>
    <lineage>
        <taxon>Eukaryota</taxon>
        <taxon>Metazoa</taxon>
        <taxon>Ecdysozoa</taxon>
        <taxon>Nematoda</taxon>
        <taxon>Chromadorea</taxon>
        <taxon>Rhabditida</taxon>
        <taxon>Tylenchina</taxon>
        <taxon>Cephalobomorpha</taxon>
        <taxon>Cephaloboidea</taxon>
        <taxon>Cephalobidae</taxon>
        <taxon>Acrobeloides</taxon>
    </lineage>
</organism>
<sequence>MGILYSEDKIKKAMNFSKTKYLGITINTGSRALEFLEYYFTFPARHLLIHKCQIYYAAEDFRYFPEVMTYFESHLIVENMILSFGIYRPFIELANNPGILNYSFEIYEDIENLTVTDSKHQAVKKASKTPKPILEKLEVGTFGNYGIDDLDLENFLNLTILPFSRKVQLILHRLNQRHTRFFKDVVEKFRATLDPSSLFEKISFSMMNQPNLDIFFTDLGFQKGQEINKFEEIREDGWKLKIYLSSMIEFYIKPPGVK</sequence>
<reference evidence="2" key="1">
    <citation type="submission" date="2022-11" db="UniProtKB">
        <authorList>
            <consortium name="WormBaseParasite"/>
        </authorList>
    </citation>
    <scope>IDENTIFICATION</scope>
</reference>
<keyword evidence="1" id="KW-1185">Reference proteome</keyword>
<evidence type="ECO:0000313" key="1">
    <source>
        <dbReference type="Proteomes" id="UP000887540"/>
    </source>
</evidence>
<proteinExistence type="predicted"/>
<protein>
    <submittedName>
        <fullName evidence="2">Uncharacterized protein</fullName>
    </submittedName>
</protein>
<name>A0A914CNR5_9BILA</name>
<dbReference type="AlphaFoldDB" id="A0A914CNR5"/>
<evidence type="ECO:0000313" key="2">
    <source>
        <dbReference type="WBParaSite" id="ACRNAN_scaffold1280.g28934.t1"/>
    </source>
</evidence>
<accession>A0A914CNR5</accession>
<dbReference type="WBParaSite" id="ACRNAN_scaffold1280.g28934.t1">
    <property type="protein sequence ID" value="ACRNAN_scaffold1280.g28934.t1"/>
    <property type="gene ID" value="ACRNAN_scaffold1280.g28934"/>
</dbReference>
<dbReference type="Proteomes" id="UP000887540">
    <property type="component" value="Unplaced"/>
</dbReference>